<reference evidence="1" key="1">
    <citation type="submission" date="2023-07" db="EMBL/GenBank/DDBJ databases">
        <title>draft genome sequence of fig (Ficus carica).</title>
        <authorList>
            <person name="Takahashi T."/>
            <person name="Nishimura K."/>
        </authorList>
    </citation>
    <scope>NUCLEOTIDE SEQUENCE</scope>
</reference>
<dbReference type="AlphaFoldDB" id="A0AA88D187"/>
<proteinExistence type="predicted"/>
<comment type="caution">
    <text evidence="1">The sequence shown here is derived from an EMBL/GenBank/DDBJ whole genome shotgun (WGS) entry which is preliminary data.</text>
</comment>
<gene>
    <name evidence="1" type="ORF">TIFTF001_009346</name>
</gene>
<protein>
    <submittedName>
        <fullName evidence="1">Uncharacterized protein</fullName>
    </submittedName>
</protein>
<dbReference type="Proteomes" id="UP001187192">
    <property type="component" value="Unassembled WGS sequence"/>
</dbReference>
<sequence length="78" mass="8608">MTLFSDFLSSERAENCGSVARQKPVVSSLMGLQLRNGLVVFLEVELGLDKEACLLESWAVILGPILAQLEFQRSIQLV</sequence>
<dbReference type="EMBL" id="BTGU01000010">
    <property type="protein sequence ID" value="GMN40120.1"/>
    <property type="molecule type" value="Genomic_DNA"/>
</dbReference>
<evidence type="ECO:0000313" key="1">
    <source>
        <dbReference type="EMBL" id="GMN40120.1"/>
    </source>
</evidence>
<evidence type="ECO:0000313" key="2">
    <source>
        <dbReference type="Proteomes" id="UP001187192"/>
    </source>
</evidence>
<accession>A0AA88D187</accession>
<keyword evidence="2" id="KW-1185">Reference proteome</keyword>
<name>A0AA88D187_FICCA</name>
<organism evidence="1 2">
    <name type="scientific">Ficus carica</name>
    <name type="common">Common fig</name>
    <dbReference type="NCBI Taxonomy" id="3494"/>
    <lineage>
        <taxon>Eukaryota</taxon>
        <taxon>Viridiplantae</taxon>
        <taxon>Streptophyta</taxon>
        <taxon>Embryophyta</taxon>
        <taxon>Tracheophyta</taxon>
        <taxon>Spermatophyta</taxon>
        <taxon>Magnoliopsida</taxon>
        <taxon>eudicotyledons</taxon>
        <taxon>Gunneridae</taxon>
        <taxon>Pentapetalae</taxon>
        <taxon>rosids</taxon>
        <taxon>fabids</taxon>
        <taxon>Rosales</taxon>
        <taxon>Moraceae</taxon>
        <taxon>Ficeae</taxon>
        <taxon>Ficus</taxon>
    </lineage>
</organism>